<dbReference type="Proteomes" id="UP000462055">
    <property type="component" value="Unassembled WGS sequence"/>
</dbReference>
<reference evidence="2" key="1">
    <citation type="submission" date="2019-12" db="EMBL/GenBank/DDBJ databases">
        <title>Actinomadura physcomitrii sp. nov., a novel actinomycete isolated from moss [Physcomitrium sphaericum (Ludw) Fuernr].</title>
        <authorList>
            <person name="Zhuang X."/>
        </authorList>
    </citation>
    <scope>NUCLEOTIDE SEQUENCE [LARGE SCALE GENOMIC DNA]</scope>
    <source>
        <strain evidence="2">LD22</strain>
    </source>
</reference>
<organism evidence="2 3">
    <name type="scientific">Actinomadura physcomitrii</name>
    <dbReference type="NCBI Taxonomy" id="2650748"/>
    <lineage>
        <taxon>Bacteria</taxon>
        <taxon>Bacillati</taxon>
        <taxon>Actinomycetota</taxon>
        <taxon>Actinomycetes</taxon>
        <taxon>Streptosporangiales</taxon>
        <taxon>Thermomonosporaceae</taxon>
        <taxon>Actinomadura</taxon>
    </lineage>
</organism>
<sequence length="83" mass="9326">MTYSVTWSERAVSSGSRYLADDAEGLAQVMTATDLLADNPRPDGSFPYGSEDLRRIRVGRYRVLYEIYPEDQAIMVLHVGRVA</sequence>
<proteinExistence type="predicted"/>
<protein>
    <submittedName>
        <fullName evidence="2">Type II toxin-antitoxin system RelE/ParE family toxin</fullName>
    </submittedName>
</protein>
<dbReference type="Gene3D" id="3.30.2310.20">
    <property type="entry name" value="RelE-like"/>
    <property type="match status" value="1"/>
</dbReference>
<accession>A0A6I4MDI3</accession>
<dbReference type="AlphaFoldDB" id="A0A6I4MDI3"/>
<evidence type="ECO:0000313" key="2">
    <source>
        <dbReference type="EMBL" id="MWA03763.1"/>
    </source>
</evidence>
<name>A0A6I4MDI3_9ACTN</name>
<keyword evidence="1" id="KW-1277">Toxin-antitoxin system</keyword>
<evidence type="ECO:0000313" key="3">
    <source>
        <dbReference type="Proteomes" id="UP000462055"/>
    </source>
</evidence>
<dbReference type="Pfam" id="PF05016">
    <property type="entry name" value="ParE_toxin"/>
    <property type="match status" value="1"/>
</dbReference>
<comment type="caution">
    <text evidence="2">The sequence shown here is derived from an EMBL/GenBank/DDBJ whole genome shotgun (WGS) entry which is preliminary data.</text>
</comment>
<evidence type="ECO:0000256" key="1">
    <source>
        <dbReference type="ARBA" id="ARBA00022649"/>
    </source>
</evidence>
<dbReference type="InterPro" id="IPR007712">
    <property type="entry name" value="RelE/ParE_toxin"/>
</dbReference>
<dbReference type="SUPFAM" id="SSF143011">
    <property type="entry name" value="RelE-like"/>
    <property type="match status" value="1"/>
</dbReference>
<dbReference type="RefSeq" id="WP_151596300.1">
    <property type="nucleotide sequence ID" value="NZ_WBMS02000022.1"/>
</dbReference>
<gene>
    <name evidence="2" type="ORF">F8568_025935</name>
</gene>
<keyword evidence="3" id="KW-1185">Reference proteome</keyword>
<dbReference type="EMBL" id="WBMS02000022">
    <property type="protein sequence ID" value="MWA03763.1"/>
    <property type="molecule type" value="Genomic_DNA"/>
</dbReference>
<dbReference type="InterPro" id="IPR035093">
    <property type="entry name" value="RelE/ParE_toxin_dom_sf"/>
</dbReference>